<evidence type="ECO:0000259" key="2">
    <source>
        <dbReference type="Pfam" id="PF03527"/>
    </source>
</evidence>
<accession>A0A6G9IDW3</accession>
<protein>
    <recommendedName>
        <fullName evidence="2">RHS protein conserved region domain-containing protein</fullName>
    </recommendedName>
</protein>
<organism evidence="3 4">
    <name type="scientific">Zophobihabitans entericus</name>
    <dbReference type="NCBI Taxonomy" id="1635327"/>
    <lineage>
        <taxon>Bacteria</taxon>
        <taxon>Pseudomonadati</taxon>
        <taxon>Pseudomonadota</taxon>
        <taxon>Gammaproteobacteria</taxon>
        <taxon>Orbales</taxon>
        <taxon>Orbaceae</taxon>
        <taxon>Zophobihabitans</taxon>
    </lineage>
</organism>
<feature type="domain" description="RHS protein conserved region" evidence="2">
    <location>
        <begin position="25"/>
        <end position="60"/>
    </location>
</feature>
<evidence type="ECO:0000313" key="4">
    <source>
        <dbReference type="Proteomes" id="UP000501168"/>
    </source>
</evidence>
<dbReference type="InParanoid" id="A0A6G9IDW3"/>
<dbReference type="PRINTS" id="PR00394">
    <property type="entry name" value="RHSPROTEIN"/>
</dbReference>
<dbReference type="EMBL" id="CP050253">
    <property type="protein sequence ID" value="QIQ22425.1"/>
    <property type="molecule type" value="Genomic_DNA"/>
</dbReference>
<dbReference type="Pfam" id="PF03527">
    <property type="entry name" value="RHS"/>
    <property type="match status" value="1"/>
</dbReference>
<reference evidence="3 4" key="1">
    <citation type="submission" date="2020-03" db="EMBL/GenBank/DDBJ databases">
        <title>Complete genome sequence of Orbus sp. IPMB12 (BCRC 80908).</title>
        <authorList>
            <person name="Lo W.-S."/>
            <person name="Chang T.-H."/>
            <person name="Kuo C.-H."/>
        </authorList>
    </citation>
    <scope>NUCLEOTIDE SEQUENCE [LARGE SCALE GENOMIC DNA]</scope>
    <source>
        <strain evidence="3 4">IPMB12</strain>
    </source>
</reference>
<dbReference type="InterPro" id="IPR050708">
    <property type="entry name" value="T6SS_VgrG/RHS"/>
</dbReference>
<dbReference type="InterPro" id="IPR022385">
    <property type="entry name" value="Rhs_assc_core"/>
</dbReference>
<dbReference type="PANTHER" id="PTHR32305">
    <property type="match status" value="1"/>
</dbReference>
<evidence type="ECO:0000313" key="3">
    <source>
        <dbReference type="EMBL" id="QIQ22425.1"/>
    </source>
</evidence>
<evidence type="ECO:0000256" key="1">
    <source>
        <dbReference type="SAM" id="MobiDB-lite"/>
    </source>
</evidence>
<name>A0A6G9IDW3_9GAMM</name>
<sequence>MYREEGFEPLAQIVLEAEQEELQVNYLHTDQVGLPKELTDEKSELIWYAKYQTWGKVTEEHNLYQGHQPFRFQNQYYDVETGLHYNLMRYYDADSGRFSNQDPIGLLGGTNLYQYAPNPLGWVDFLGLNPISRVTKIAYNMASDMPIIKRGTKDWIAAVKSPKNEGIGDIRVANRKDAQLLMEDAGLNLNRRKMYTEEEYTDGYQNHKPQPGRDRKTKKWKCSSERWKDGETSVGNDLNHINWKAENGRRKGHIFYED</sequence>
<feature type="compositionally biased region" description="Basic and acidic residues" evidence="1">
    <location>
        <begin position="222"/>
        <end position="231"/>
    </location>
</feature>
<dbReference type="KEGG" id="orb:IPMB12_06840"/>
<keyword evidence="4" id="KW-1185">Reference proteome</keyword>
<dbReference type="PANTHER" id="PTHR32305:SF15">
    <property type="entry name" value="PROTEIN RHSA-RELATED"/>
    <property type="match status" value="1"/>
</dbReference>
<dbReference type="NCBIfam" id="TIGR03696">
    <property type="entry name" value="Rhs_assc_core"/>
    <property type="match status" value="1"/>
</dbReference>
<dbReference type="AlphaFoldDB" id="A0A6G9IDW3"/>
<proteinExistence type="predicted"/>
<dbReference type="Proteomes" id="UP000501168">
    <property type="component" value="Chromosome"/>
</dbReference>
<feature type="region of interest" description="Disordered" evidence="1">
    <location>
        <begin position="200"/>
        <end position="238"/>
    </location>
</feature>
<dbReference type="InterPro" id="IPR001826">
    <property type="entry name" value="RHS"/>
</dbReference>
<dbReference type="Gene3D" id="2.180.10.10">
    <property type="entry name" value="RHS repeat-associated core"/>
    <property type="match status" value="1"/>
</dbReference>
<gene>
    <name evidence="3" type="ORF">IPMB12_06840</name>
</gene>